<reference evidence="2" key="1">
    <citation type="submission" date="2019-10" db="EMBL/GenBank/DDBJ databases">
        <authorList>
            <person name="Zhang R."/>
            <person name="Pan Y."/>
            <person name="Wang J."/>
            <person name="Ma R."/>
            <person name="Yu S."/>
        </authorList>
    </citation>
    <scope>NUCLEOTIDE SEQUENCE</scope>
    <source>
        <strain evidence="2">LA-IB0</strain>
        <tissue evidence="2">Leaf</tissue>
    </source>
</reference>
<dbReference type="InterPro" id="IPR001623">
    <property type="entry name" value="DnaJ_domain"/>
</dbReference>
<evidence type="ECO:0000313" key="3">
    <source>
        <dbReference type="Proteomes" id="UP000826271"/>
    </source>
</evidence>
<dbReference type="SUPFAM" id="SSF46565">
    <property type="entry name" value="Chaperone J-domain"/>
    <property type="match status" value="1"/>
</dbReference>
<dbReference type="InterPro" id="IPR005174">
    <property type="entry name" value="KIB1-4_b-propeller"/>
</dbReference>
<dbReference type="PANTHER" id="PTHR44259">
    <property type="entry name" value="OS07G0183000 PROTEIN-RELATED"/>
    <property type="match status" value="1"/>
</dbReference>
<dbReference type="PANTHER" id="PTHR44259:SF108">
    <property type="entry name" value="F-BOX PROTEIN SKIP23-LIKE"/>
    <property type="match status" value="1"/>
</dbReference>
<evidence type="ECO:0000259" key="1">
    <source>
        <dbReference type="Pfam" id="PF03478"/>
    </source>
</evidence>
<protein>
    <recommendedName>
        <fullName evidence="1">KIB1-4 beta-propeller domain-containing protein</fullName>
    </recommendedName>
</protein>
<gene>
    <name evidence="2" type="ORF">BUALT_Bualt16G0083600</name>
</gene>
<proteinExistence type="predicted"/>
<dbReference type="InterPro" id="IPR036869">
    <property type="entry name" value="J_dom_sf"/>
</dbReference>
<dbReference type="EMBL" id="WHWC01000016">
    <property type="protein sequence ID" value="KAG8367551.1"/>
    <property type="molecule type" value="Genomic_DNA"/>
</dbReference>
<dbReference type="InterPro" id="IPR050942">
    <property type="entry name" value="F-box_BR-signaling"/>
</dbReference>
<evidence type="ECO:0000313" key="2">
    <source>
        <dbReference type="EMBL" id="KAG8367551.1"/>
    </source>
</evidence>
<accession>A0AAV6WAR5</accession>
<dbReference type="Proteomes" id="UP000826271">
    <property type="component" value="Unassembled WGS sequence"/>
</dbReference>
<dbReference type="Pfam" id="PF03478">
    <property type="entry name" value="Beta-prop_KIB1-4"/>
    <property type="match status" value="1"/>
</dbReference>
<keyword evidence="3" id="KW-1185">Reference proteome</keyword>
<dbReference type="CDD" id="cd06257">
    <property type="entry name" value="DnaJ"/>
    <property type="match status" value="1"/>
</dbReference>
<sequence>MSSPKRSPGLRTYPEWADLSIKLSAIIANRLKSIHDYVSFCGVYDSWLMYVTRLTFSPQPVVTDTCLVTYGFLTSHGNSISKMVLSSSPTLKTNLVVMVIWGNDNKLGFCRLGDSSWTVMASEHDTFSDIIYHNGRLYALDDSQRVVECDIYGPNPTEICQVFKLPSFDANPDLAVTRGQKLYLVETSGNFLIISRLFNIFKTVSFKVFEFDLMDGSHNEVHDMGNKAVFLDCYGILGVLVPFPGEEVVKKQYKRMTLALYPDKNKCASGAHLDEFAHDIRRDLGCYGILGVLVPFPGEEVLKKQYKRMALALYPGLLVPFPGEEVVKKQYKRMTLALYPDKNK</sequence>
<comment type="caution">
    <text evidence="2">The sequence shown here is derived from an EMBL/GenBank/DDBJ whole genome shotgun (WGS) entry which is preliminary data.</text>
</comment>
<name>A0AAV6WAR5_9LAMI</name>
<feature type="domain" description="KIB1-4 beta-propeller" evidence="1">
    <location>
        <begin position="37"/>
        <end position="233"/>
    </location>
</feature>
<dbReference type="AlphaFoldDB" id="A0AAV6WAR5"/>
<organism evidence="2 3">
    <name type="scientific">Buddleja alternifolia</name>
    <dbReference type="NCBI Taxonomy" id="168488"/>
    <lineage>
        <taxon>Eukaryota</taxon>
        <taxon>Viridiplantae</taxon>
        <taxon>Streptophyta</taxon>
        <taxon>Embryophyta</taxon>
        <taxon>Tracheophyta</taxon>
        <taxon>Spermatophyta</taxon>
        <taxon>Magnoliopsida</taxon>
        <taxon>eudicotyledons</taxon>
        <taxon>Gunneridae</taxon>
        <taxon>Pentapetalae</taxon>
        <taxon>asterids</taxon>
        <taxon>lamiids</taxon>
        <taxon>Lamiales</taxon>
        <taxon>Scrophulariaceae</taxon>
        <taxon>Buddlejeae</taxon>
        <taxon>Buddleja</taxon>
    </lineage>
</organism>